<evidence type="ECO:0000313" key="1">
    <source>
        <dbReference type="EMBL" id="JAE24739.1"/>
    </source>
</evidence>
<dbReference type="AlphaFoldDB" id="A0A0A9GMW1"/>
<name>A0A0A9GMW1_ARUDO</name>
<accession>A0A0A9GMW1</accession>
<sequence>MLMHLQILGTIIYIGYKLPWTSYSHIYSNFCSVCLSSF</sequence>
<protein>
    <submittedName>
        <fullName evidence="1">Uncharacterized protein</fullName>
    </submittedName>
</protein>
<proteinExistence type="predicted"/>
<dbReference type="EMBL" id="GBRH01173157">
    <property type="protein sequence ID" value="JAE24739.1"/>
    <property type="molecule type" value="Transcribed_RNA"/>
</dbReference>
<reference evidence="1" key="2">
    <citation type="journal article" date="2015" name="Data Brief">
        <title>Shoot transcriptome of the giant reed, Arundo donax.</title>
        <authorList>
            <person name="Barrero R.A."/>
            <person name="Guerrero F.D."/>
            <person name="Moolhuijzen P."/>
            <person name="Goolsby J.A."/>
            <person name="Tidwell J."/>
            <person name="Bellgard S.E."/>
            <person name="Bellgard M.I."/>
        </authorList>
    </citation>
    <scope>NUCLEOTIDE SEQUENCE</scope>
    <source>
        <tissue evidence="1">Shoot tissue taken approximately 20 cm above the soil surface</tissue>
    </source>
</reference>
<reference evidence="1" key="1">
    <citation type="submission" date="2014-09" db="EMBL/GenBank/DDBJ databases">
        <authorList>
            <person name="Magalhaes I.L.F."/>
            <person name="Oliveira U."/>
            <person name="Santos F.R."/>
            <person name="Vidigal T.H.D.A."/>
            <person name="Brescovit A.D."/>
            <person name="Santos A.J."/>
        </authorList>
    </citation>
    <scope>NUCLEOTIDE SEQUENCE</scope>
    <source>
        <tissue evidence="1">Shoot tissue taken approximately 20 cm above the soil surface</tissue>
    </source>
</reference>
<organism evidence="1">
    <name type="scientific">Arundo donax</name>
    <name type="common">Giant reed</name>
    <name type="synonym">Donax arundinaceus</name>
    <dbReference type="NCBI Taxonomy" id="35708"/>
    <lineage>
        <taxon>Eukaryota</taxon>
        <taxon>Viridiplantae</taxon>
        <taxon>Streptophyta</taxon>
        <taxon>Embryophyta</taxon>
        <taxon>Tracheophyta</taxon>
        <taxon>Spermatophyta</taxon>
        <taxon>Magnoliopsida</taxon>
        <taxon>Liliopsida</taxon>
        <taxon>Poales</taxon>
        <taxon>Poaceae</taxon>
        <taxon>PACMAD clade</taxon>
        <taxon>Arundinoideae</taxon>
        <taxon>Arundineae</taxon>
        <taxon>Arundo</taxon>
    </lineage>
</organism>